<dbReference type="Gene3D" id="4.10.60.10">
    <property type="entry name" value="Zinc finger, CCHC-type"/>
    <property type="match status" value="1"/>
</dbReference>
<organism evidence="3 4">
    <name type="scientific">Populus alba x Populus x berolinensis</name>
    <dbReference type="NCBI Taxonomy" id="444605"/>
    <lineage>
        <taxon>Eukaryota</taxon>
        <taxon>Viridiplantae</taxon>
        <taxon>Streptophyta</taxon>
        <taxon>Embryophyta</taxon>
        <taxon>Tracheophyta</taxon>
        <taxon>Spermatophyta</taxon>
        <taxon>Magnoliopsida</taxon>
        <taxon>eudicotyledons</taxon>
        <taxon>Gunneridae</taxon>
        <taxon>Pentapetalae</taxon>
        <taxon>rosids</taxon>
        <taxon>fabids</taxon>
        <taxon>Malpighiales</taxon>
        <taxon>Salicaceae</taxon>
        <taxon>Saliceae</taxon>
        <taxon>Populus</taxon>
    </lineage>
</organism>
<dbReference type="EMBL" id="JAQIZT010000014">
    <property type="protein sequence ID" value="KAJ6973511.1"/>
    <property type="molecule type" value="Genomic_DNA"/>
</dbReference>
<keyword evidence="1" id="KW-0479">Metal-binding</keyword>
<evidence type="ECO:0000313" key="4">
    <source>
        <dbReference type="Proteomes" id="UP001164929"/>
    </source>
</evidence>
<dbReference type="GO" id="GO:0003676">
    <property type="term" value="F:nucleic acid binding"/>
    <property type="evidence" value="ECO:0007669"/>
    <property type="project" value="InterPro"/>
</dbReference>
<dbReference type="InterPro" id="IPR001878">
    <property type="entry name" value="Znf_CCHC"/>
</dbReference>
<keyword evidence="4" id="KW-1185">Reference proteome</keyword>
<dbReference type="Pfam" id="PF00098">
    <property type="entry name" value="zf-CCHC"/>
    <property type="match status" value="1"/>
</dbReference>
<dbReference type="InterPro" id="IPR036875">
    <property type="entry name" value="Znf_CCHC_sf"/>
</dbReference>
<keyword evidence="1" id="KW-0863">Zinc-finger</keyword>
<dbReference type="AlphaFoldDB" id="A0AAD6LUK1"/>
<keyword evidence="1" id="KW-0862">Zinc</keyword>
<sequence>MIHEITMEKQELEEKAKKNLVFKINTMLIERMKEESNKEAFRCYKCNKIGHIKVYCPLIQNKKKNHHHKRAMKTT</sequence>
<name>A0AAD6LUK1_9ROSI</name>
<dbReference type="PROSITE" id="PS50158">
    <property type="entry name" value="ZF_CCHC"/>
    <property type="match status" value="1"/>
</dbReference>
<comment type="caution">
    <text evidence="3">The sequence shown here is derived from an EMBL/GenBank/DDBJ whole genome shotgun (WGS) entry which is preliminary data.</text>
</comment>
<proteinExistence type="predicted"/>
<gene>
    <name evidence="3" type="ORF">NC653_033748</name>
</gene>
<evidence type="ECO:0000313" key="3">
    <source>
        <dbReference type="EMBL" id="KAJ6973511.1"/>
    </source>
</evidence>
<evidence type="ECO:0000259" key="2">
    <source>
        <dbReference type="PROSITE" id="PS50158"/>
    </source>
</evidence>
<feature type="domain" description="CCHC-type" evidence="2">
    <location>
        <begin position="42"/>
        <end position="57"/>
    </location>
</feature>
<accession>A0AAD6LUK1</accession>
<evidence type="ECO:0000256" key="1">
    <source>
        <dbReference type="PROSITE-ProRule" id="PRU00047"/>
    </source>
</evidence>
<dbReference type="GO" id="GO:0008270">
    <property type="term" value="F:zinc ion binding"/>
    <property type="evidence" value="ECO:0007669"/>
    <property type="project" value="UniProtKB-KW"/>
</dbReference>
<reference evidence="3" key="1">
    <citation type="journal article" date="2023" name="Mol. Ecol. Resour.">
        <title>Chromosome-level genome assembly of a triploid poplar Populus alba 'Berolinensis'.</title>
        <authorList>
            <person name="Chen S."/>
            <person name="Yu Y."/>
            <person name="Wang X."/>
            <person name="Wang S."/>
            <person name="Zhang T."/>
            <person name="Zhou Y."/>
            <person name="He R."/>
            <person name="Meng N."/>
            <person name="Wang Y."/>
            <person name="Liu W."/>
            <person name="Liu Z."/>
            <person name="Liu J."/>
            <person name="Guo Q."/>
            <person name="Huang H."/>
            <person name="Sederoff R.R."/>
            <person name="Wang G."/>
            <person name="Qu G."/>
            <person name="Chen S."/>
        </authorList>
    </citation>
    <scope>NUCLEOTIDE SEQUENCE</scope>
    <source>
        <strain evidence="3">SC-2020</strain>
    </source>
</reference>
<dbReference type="Proteomes" id="UP001164929">
    <property type="component" value="Chromosome 14"/>
</dbReference>
<dbReference type="SUPFAM" id="SSF57756">
    <property type="entry name" value="Retrovirus zinc finger-like domains"/>
    <property type="match status" value="1"/>
</dbReference>
<protein>
    <recommendedName>
        <fullName evidence="2">CCHC-type domain-containing protein</fullName>
    </recommendedName>
</protein>